<dbReference type="AlphaFoldDB" id="A0A9X9S6B7"/>
<gene>
    <name evidence="3" type="ORF">OU421_05365</name>
</gene>
<dbReference type="Proteomes" id="UP001163096">
    <property type="component" value="Chromosome"/>
</dbReference>
<feature type="domain" description="Cationic amino acid transporter C-terminal" evidence="2">
    <location>
        <begin position="22"/>
        <end position="61"/>
    </location>
</feature>
<keyword evidence="1" id="KW-0472">Membrane</keyword>
<dbReference type="InterPro" id="IPR029485">
    <property type="entry name" value="CAT_C"/>
</dbReference>
<dbReference type="EMBL" id="CP113361">
    <property type="protein sequence ID" value="WAI02301.1"/>
    <property type="molecule type" value="Genomic_DNA"/>
</dbReference>
<dbReference type="Pfam" id="PF13906">
    <property type="entry name" value="AA_permease_C"/>
    <property type="match status" value="1"/>
</dbReference>
<keyword evidence="1" id="KW-1133">Transmembrane helix</keyword>
<dbReference type="RefSeq" id="WP_268187579.1">
    <property type="nucleotide sequence ID" value="NZ_CP113361.1"/>
</dbReference>
<name>A0A9X9S6B7_METOG</name>
<feature type="transmembrane region" description="Helical" evidence="1">
    <location>
        <begin position="42"/>
        <end position="59"/>
    </location>
</feature>
<evidence type="ECO:0000259" key="2">
    <source>
        <dbReference type="Pfam" id="PF13906"/>
    </source>
</evidence>
<sequence>MVRYSGEGGCPEDPKRRKLYILCIISCAALIAVLPFVTHMRFVIWLVLGIIMYVAYGRSHSILQRMT</sequence>
<dbReference type="GeneID" id="76834509"/>
<evidence type="ECO:0000313" key="3">
    <source>
        <dbReference type="EMBL" id="WAI02301.1"/>
    </source>
</evidence>
<feature type="transmembrane region" description="Helical" evidence="1">
    <location>
        <begin position="19"/>
        <end position="36"/>
    </location>
</feature>
<accession>A0A9X9S6B7</accession>
<evidence type="ECO:0000313" key="4">
    <source>
        <dbReference type="Proteomes" id="UP001163096"/>
    </source>
</evidence>
<proteinExistence type="predicted"/>
<reference evidence="3" key="1">
    <citation type="submission" date="2022-11" db="EMBL/GenBank/DDBJ databases">
        <title>Complete genome sequence of Methanogenium organophilum DSM 3596.</title>
        <authorList>
            <person name="Chen S.-C."/>
            <person name="Lai S.-J."/>
            <person name="You Y.-T."/>
        </authorList>
    </citation>
    <scope>NUCLEOTIDE SEQUENCE</scope>
    <source>
        <strain evidence="3">DSM 3596</strain>
    </source>
</reference>
<keyword evidence="1" id="KW-0812">Transmembrane</keyword>
<protein>
    <recommendedName>
        <fullName evidence="2">Cationic amino acid transporter C-terminal domain-containing protein</fullName>
    </recommendedName>
</protein>
<evidence type="ECO:0000256" key="1">
    <source>
        <dbReference type="SAM" id="Phobius"/>
    </source>
</evidence>
<dbReference type="KEGG" id="mou:OU421_05365"/>
<organism evidence="3 4">
    <name type="scientific">Methanogenium organophilum</name>
    <dbReference type="NCBI Taxonomy" id="2199"/>
    <lineage>
        <taxon>Archaea</taxon>
        <taxon>Methanobacteriati</taxon>
        <taxon>Methanobacteriota</taxon>
        <taxon>Stenosarchaea group</taxon>
        <taxon>Methanomicrobia</taxon>
        <taxon>Methanomicrobiales</taxon>
        <taxon>Methanomicrobiaceae</taxon>
        <taxon>Methanogenium</taxon>
    </lineage>
</organism>
<keyword evidence="4" id="KW-1185">Reference proteome</keyword>